<name>A0ABU2WEG4_9GAMM</name>
<organism evidence="2 3">
    <name type="scientific">Banduia mediterranea</name>
    <dbReference type="NCBI Taxonomy" id="3075609"/>
    <lineage>
        <taxon>Bacteria</taxon>
        <taxon>Pseudomonadati</taxon>
        <taxon>Pseudomonadota</taxon>
        <taxon>Gammaproteobacteria</taxon>
        <taxon>Nevskiales</taxon>
        <taxon>Algiphilaceae</taxon>
        <taxon>Banduia</taxon>
    </lineage>
</organism>
<feature type="chain" id="PRO_5046904523" evidence="1">
    <location>
        <begin position="24"/>
        <end position="246"/>
    </location>
</feature>
<accession>A0ABU2WEG4</accession>
<protein>
    <submittedName>
        <fullName evidence="2">DUF3108 domain-containing protein</fullName>
    </submittedName>
</protein>
<reference evidence="2 3" key="1">
    <citation type="submission" date="2023-09" db="EMBL/GenBank/DDBJ databases">
        <authorList>
            <person name="Rey-Velasco X."/>
        </authorList>
    </citation>
    <scope>NUCLEOTIDE SEQUENCE [LARGE SCALE GENOMIC DNA]</scope>
    <source>
        <strain evidence="2 3">W345</strain>
    </source>
</reference>
<dbReference type="Proteomes" id="UP001254608">
    <property type="component" value="Unassembled WGS sequence"/>
</dbReference>
<evidence type="ECO:0000313" key="3">
    <source>
        <dbReference type="Proteomes" id="UP001254608"/>
    </source>
</evidence>
<dbReference type="RefSeq" id="WP_311363638.1">
    <property type="nucleotide sequence ID" value="NZ_JAVRIC010000002.1"/>
</dbReference>
<keyword evidence="1" id="KW-0732">Signal</keyword>
<feature type="signal peptide" evidence="1">
    <location>
        <begin position="1"/>
        <end position="23"/>
    </location>
</feature>
<dbReference type="InterPro" id="IPR021457">
    <property type="entry name" value="DUF3108"/>
</dbReference>
<evidence type="ECO:0000256" key="1">
    <source>
        <dbReference type="SAM" id="SignalP"/>
    </source>
</evidence>
<dbReference type="Pfam" id="PF11306">
    <property type="entry name" value="DUF3108"/>
    <property type="match status" value="1"/>
</dbReference>
<keyword evidence="3" id="KW-1185">Reference proteome</keyword>
<proteinExistence type="predicted"/>
<comment type="caution">
    <text evidence="2">The sequence shown here is derived from an EMBL/GenBank/DDBJ whole genome shotgun (WGS) entry which is preliminary data.</text>
</comment>
<gene>
    <name evidence="2" type="ORF">RM530_02560</name>
</gene>
<evidence type="ECO:0000313" key="2">
    <source>
        <dbReference type="EMBL" id="MDT0496249.1"/>
    </source>
</evidence>
<sequence length="246" mass="28247">MKRLLLPLLPILLALGLPLSASATTLPEFKAVYAAEWKGIKLGEIVIRLTREQAECYRYESEAKPVALVRMFYGKPQEISRFCLVDGAVEPRQFVYEAGKDSFQLDFNWNVHKVFGGEGERDLPEDAQDRLGMHQAVRLWVIQHVDDPPEEPYAFTVVQDHKMDKYQLVLRGKETVEVPNGTFDAVRLERVDRKDRIARFWLAESREYMPVKVETGKDGDVELKMSLREFKMIEREPSDTASDDAG</sequence>
<dbReference type="EMBL" id="JAVRIC010000002">
    <property type="protein sequence ID" value="MDT0496249.1"/>
    <property type="molecule type" value="Genomic_DNA"/>
</dbReference>